<reference evidence="3 5" key="2">
    <citation type="journal article" date="2018" name="Syst. Appl. Microbiol.">
        <title>Characterization and high-quality draft genome sequence of Herbivorax saccincola A7, an anaerobic, alkaliphilic, thermophilic, cellulolytic, and xylanolytic bacterium.</title>
        <authorList>
            <person name="Aikawa S."/>
            <person name="Baramee S."/>
            <person name="Sermsathanaswadi J."/>
            <person name="Thianheng P."/>
            <person name="Tachaapaikoon C."/>
            <person name="Shikata A."/>
            <person name="Waeonukul R."/>
            <person name="Pason P."/>
            <person name="Ratanakhanokchai K."/>
            <person name="Kosugi A."/>
        </authorList>
    </citation>
    <scope>NUCLEOTIDE SEQUENCE [LARGE SCALE GENOMIC DNA]</scope>
    <source>
        <strain evidence="3 5">A7</strain>
    </source>
</reference>
<dbReference type="InterPro" id="IPR021136">
    <property type="entry name" value="Flagellar_hook_control-like_C"/>
</dbReference>
<evidence type="ECO:0000313" key="2">
    <source>
        <dbReference type="EMBL" id="AUG57778.1"/>
    </source>
</evidence>
<dbReference type="AlphaFoldDB" id="A0A2K9E5X3"/>
<dbReference type="Proteomes" id="UP000239720">
    <property type="component" value="Unassembled WGS sequence"/>
</dbReference>
<dbReference type="KEGG" id="hsc:HVS_09370"/>
<protein>
    <submittedName>
        <fullName evidence="2">Flagellar hook-length control protein FliK</fullName>
    </submittedName>
</protein>
<organism evidence="2 4">
    <name type="scientific">Acetivibrio saccincola</name>
    <dbReference type="NCBI Taxonomy" id="1677857"/>
    <lineage>
        <taxon>Bacteria</taxon>
        <taxon>Bacillati</taxon>
        <taxon>Bacillota</taxon>
        <taxon>Clostridia</taxon>
        <taxon>Eubacteriales</taxon>
        <taxon>Oscillospiraceae</taxon>
        <taxon>Acetivibrio</taxon>
    </lineage>
</organism>
<keyword evidence="2" id="KW-0282">Flagellum</keyword>
<gene>
    <name evidence="3" type="ORF">B9R14_13500</name>
    <name evidence="2" type="ORF">HVS_09370</name>
</gene>
<proteinExistence type="predicted"/>
<dbReference type="EMBL" id="NEMB01000003">
    <property type="protein sequence ID" value="PQQ67665.1"/>
    <property type="molecule type" value="Genomic_DNA"/>
</dbReference>
<evidence type="ECO:0000313" key="3">
    <source>
        <dbReference type="EMBL" id="PQQ67665.1"/>
    </source>
</evidence>
<dbReference type="Pfam" id="PF02120">
    <property type="entry name" value="Flg_hook"/>
    <property type="match status" value="1"/>
</dbReference>
<accession>A0A2K9E5X3</accession>
<keyword evidence="2" id="KW-0969">Cilium</keyword>
<dbReference type="OrthoDB" id="1737157at2"/>
<dbReference type="Proteomes" id="UP000233534">
    <property type="component" value="Chromosome"/>
</dbReference>
<feature type="domain" description="Flagellar hook-length control protein-like C-terminal" evidence="1">
    <location>
        <begin position="426"/>
        <end position="489"/>
    </location>
</feature>
<reference evidence="2 4" key="1">
    <citation type="submission" date="2017-12" db="EMBL/GenBank/DDBJ databases">
        <title>Complete genome sequence of Herbivorax saccincola GGR1, a novel Cellulosome-producing hydrolytic bacterium in a thermophilic biogas plant, established by Illumina and Nanopore MinION sequencing.</title>
        <authorList>
            <person name="Pechtl A."/>
            <person name="Ruckert C."/>
            <person name="Koeck D.E."/>
            <person name="Maus I."/>
            <person name="Winkler A."/>
            <person name="Kalinowski J."/>
            <person name="Puhler A."/>
            <person name="Schwarz W.W."/>
            <person name="Zverlov V.V."/>
            <person name="Schluter A."/>
            <person name="Liebl W."/>
        </authorList>
    </citation>
    <scope>NUCLEOTIDE SEQUENCE [LARGE SCALE GENOMIC DNA]</scope>
    <source>
        <strain evidence="2">GGR1</strain>
        <strain evidence="4">SR1</strain>
    </source>
</reference>
<dbReference type="EMBL" id="CP025197">
    <property type="protein sequence ID" value="AUG57778.1"/>
    <property type="molecule type" value="Genomic_DNA"/>
</dbReference>
<name>A0A2K9E5X3_9FIRM</name>
<evidence type="ECO:0000313" key="4">
    <source>
        <dbReference type="Proteomes" id="UP000233534"/>
    </source>
</evidence>
<evidence type="ECO:0000259" key="1">
    <source>
        <dbReference type="Pfam" id="PF02120"/>
    </source>
</evidence>
<sequence>MKITEFSLEQLNVHFKPDMLLRLNKGDVVRAKVVEISAHKISLKLPDGNIITAALMSPVSAKKGEQVELIVKDISGDKIFLETIKTDGEKSVQLENEIKNLLMDIGVKPDKKSMEIAREIIKNEMPLEKEFFNKVMDTIKAYKNISIEKAVFLLSKNILPLEENISCLNQILEEKYKIGDELNKLLNNLMAIEDEKANELLKSFLNGEVKKDALPSPLILEEFGKELKSSGFSPETQNILKEKFVEFVKLKGDNIRFEEHEKFTELLKESGLDKAYLDIEKESIEKFIKSTFEKINFIKKFTVKSSNEALKENDKKEILEKIFNKFFININDSDDKDISIKNTYKEIYRKTQLIKQALEQAGFSNKGEIFRNIENLQSNLRFLNELNNNAVYIQIPLNVFNKSHTGELYILKKKPGKKNINTDDISLFISLDTVNLGQVDSLVNIKKKNVSINIKAESRDVIDFIKKNYMSLYNILLEKGYRIIDIKYRLIEEKVNILNINNIEEHRERRQNFDLRV</sequence>
<dbReference type="RefSeq" id="WP_101301534.1">
    <property type="nucleotide sequence ID" value="NZ_CP025197.1"/>
</dbReference>
<keyword evidence="2" id="KW-0966">Cell projection</keyword>
<evidence type="ECO:0000313" key="5">
    <source>
        <dbReference type="Proteomes" id="UP000239720"/>
    </source>
</evidence>
<keyword evidence="4" id="KW-1185">Reference proteome</keyword>